<feature type="domain" description="Ribosomal RNA large subunit methyltransferase K/L-like methyltransferase" evidence="1">
    <location>
        <begin position="159"/>
        <end position="330"/>
    </location>
</feature>
<dbReference type="Proteomes" id="UP000217889">
    <property type="component" value="Chromosome"/>
</dbReference>
<dbReference type="EMBL" id="CP023564">
    <property type="protein sequence ID" value="ATG54879.1"/>
    <property type="molecule type" value="Genomic_DNA"/>
</dbReference>
<reference evidence="2 3" key="1">
    <citation type="journal article" date="2014" name="Int. J. Syst. Evol. Microbiol.">
        <title>Brachybacterium ginsengisoli sp. nov., isolated from soil of a ginseng field.</title>
        <authorList>
            <person name="Hoang V.A."/>
            <person name="Kim Y.J."/>
            <person name="Nguyen N.L."/>
            <person name="Yang D.C."/>
        </authorList>
    </citation>
    <scope>NUCLEOTIDE SEQUENCE [LARGE SCALE GENOMIC DNA]</scope>
    <source>
        <strain evidence="2 3">DCY80</strain>
    </source>
</reference>
<dbReference type="PANTHER" id="PTHR14911">
    <property type="entry name" value="THUMP DOMAIN-CONTAINING"/>
    <property type="match status" value="1"/>
</dbReference>
<dbReference type="GO" id="GO:0003676">
    <property type="term" value="F:nucleic acid binding"/>
    <property type="evidence" value="ECO:0007669"/>
    <property type="project" value="InterPro"/>
</dbReference>
<dbReference type="PANTHER" id="PTHR14911:SF13">
    <property type="entry name" value="TRNA (GUANINE(6)-N2)-METHYLTRANSFERASE THUMP3"/>
    <property type="match status" value="1"/>
</dbReference>
<sequence length="339" mass="37288">MSQITHDLVLEVLDGCGQSALEEARELGAVRRIGPTELALRSGDLDGVRSLRRVVAASTALTVPARRPRELLETSVQQRLAELLEEIRRQRPRQRFHGLRLEAAGSDTPDMRRLAEALGELADLPVSEEGDLVVRVRRGAAPVTWQVLLRTTPRPLATRAWRTVNYPGAVNATIAATVLDLLQVGEEDSLLDMTCGSGTFLVEQLHSAVPARAVGVDLDPSALDAARAHQRAARRKGRIDWLEGDVRTAELEPGFSRIVTNPPWGTLLGEHETNEELLADLLARAAELAAPGARLGVLTHEITRMQRVLETAPSGWRPTGEHRFFQKGHHPRLFLLARD</sequence>
<dbReference type="InterPro" id="IPR002052">
    <property type="entry name" value="DNA_methylase_N6_adenine_CS"/>
</dbReference>
<protein>
    <submittedName>
        <fullName evidence="2">N-6 DNA methylase</fullName>
    </submittedName>
</protein>
<evidence type="ECO:0000259" key="1">
    <source>
        <dbReference type="Pfam" id="PF01170"/>
    </source>
</evidence>
<gene>
    <name evidence="2" type="ORF">CFK41_08970</name>
</gene>
<accession>A0A291GXF5</accession>
<dbReference type="OrthoDB" id="9791556at2"/>
<dbReference type="InterPro" id="IPR000241">
    <property type="entry name" value="RlmKL-like_Mtase"/>
</dbReference>
<dbReference type="GO" id="GO:0016423">
    <property type="term" value="F:tRNA (guanine) methyltransferase activity"/>
    <property type="evidence" value="ECO:0007669"/>
    <property type="project" value="TreeGrafter"/>
</dbReference>
<proteinExistence type="predicted"/>
<dbReference type="AlphaFoldDB" id="A0A291GXF5"/>
<dbReference type="KEGG" id="bgg:CFK41_08970"/>
<keyword evidence="2" id="KW-0489">Methyltransferase</keyword>
<dbReference type="InterPro" id="IPR029063">
    <property type="entry name" value="SAM-dependent_MTases_sf"/>
</dbReference>
<dbReference type="PROSITE" id="PS00092">
    <property type="entry name" value="N6_MTASE"/>
    <property type="match status" value="1"/>
</dbReference>
<keyword evidence="3" id="KW-1185">Reference proteome</keyword>
<dbReference type="GO" id="GO:0030488">
    <property type="term" value="P:tRNA methylation"/>
    <property type="evidence" value="ECO:0007669"/>
    <property type="project" value="TreeGrafter"/>
</dbReference>
<keyword evidence="2" id="KW-0808">Transferase</keyword>
<organism evidence="2 3">
    <name type="scientific">Brachybacterium ginsengisoli</name>
    <dbReference type="NCBI Taxonomy" id="1331682"/>
    <lineage>
        <taxon>Bacteria</taxon>
        <taxon>Bacillati</taxon>
        <taxon>Actinomycetota</taxon>
        <taxon>Actinomycetes</taxon>
        <taxon>Micrococcales</taxon>
        <taxon>Dermabacteraceae</taxon>
        <taxon>Brachybacterium</taxon>
    </lineage>
</organism>
<dbReference type="Pfam" id="PF01170">
    <property type="entry name" value="UPF0020"/>
    <property type="match status" value="1"/>
</dbReference>
<dbReference type="SUPFAM" id="SSF53335">
    <property type="entry name" value="S-adenosyl-L-methionine-dependent methyltransferases"/>
    <property type="match status" value="1"/>
</dbReference>
<dbReference type="Gene3D" id="3.40.50.150">
    <property type="entry name" value="Vaccinia Virus protein VP39"/>
    <property type="match status" value="1"/>
</dbReference>
<evidence type="ECO:0000313" key="2">
    <source>
        <dbReference type="EMBL" id="ATG54879.1"/>
    </source>
</evidence>
<evidence type="ECO:0000313" key="3">
    <source>
        <dbReference type="Proteomes" id="UP000217889"/>
    </source>
</evidence>
<dbReference type="RefSeq" id="WP_096799344.1">
    <property type="nucleotide sequence ID" value="NZ_CP023564.1"/>
</dbReference>
<dbReference type="CDD" id="cd02440">
    <property type="entry name" value="AdoMet_MTases"/>
    <property type="match status" value="1"/>
</dbReference>
<name>A0A291GXF5_9MICO</name>